<dbReference type="EMBL" id="VIVR01000001">
    <property type="protein sequence ID" value="TWE20776.1"/>
    <property type="molecule type" value="Genomic_DNA"/>
</dbReference>
<comment type="caution">
    <text evidence="1">The sequence shown here is derived from an EMBL/GenBank/DDBJ whole genome shotgun (WGS) entry which is preliminary data.</text>
</comment>
<keyword evidence="2" id="KW-1185">Reference proteome</keyword>
<dbReference type="AlphaFoldDB" id="A0A561EYT9"/>
<evidence type="ECO:0000313" key="2">
    <source>
        <dbReference type="Proteomes" id="UP000318416"/>
    </source>
</evidence>
<sequence length="508" mass="55673">MLPVIYVRGFGGGTRGIDKQVDDPFYGFNDGSTHIRIGGDGSPQYYQFESPLLRLFAEDGYQPLVSGDPKAYLESREADTVPAGTVWIHRFYDEAADTFGKEAVDFNIEKAAADLYDLVQLVRSRTGAPKVILIAHSMGGLVCRSMIQKISYLPKDGAPRTPGKELVDKLFTYGTPHGGITFEAGGGLFDWAMETFGPSGADIFAPELMYGYLYRGAKWGDRAPDTWRPNEVPEEDFPTDRIFCLVGTDPADYGVAKKAVGPKSDGLVAIENAYVHKAHRAYVHRSHSGRYGLVNSEEGYQNLRRFLFGARRVDVGLSGLQLPPSGADGEVVWQAEVQLSVRGLPIVMHEQLAAHYCPIQLNAEQDRQSLRPDGQVPLTTVFLLDPAKLGHDPLTPPPARCRYALHLRVIRLEEKHGLLFWRDHLAQAADWDDILVVDIGRQDGEATGSLQAWAAWNSTLPGAIADHDPVSEKPIGLTNGTVSVPLPPSATRILGDQAALTLAIDTWS</sequence>
<dbReference type="RefSeq" id="WP_145795332.1">
    <property type="nucleotide sequence ID" value="NZ_BAAABR010000047.1"/>
</dbReference>
<dbReference type="Gene3D" id="3.40.50.1820">
    <property type="entry name" value="alpha/beta hydrolase"/>
    <property type="match status" value="1"/>
</dbReference>
<dbReference type="OrthoDB" id="556502at2"/>
<proteinExistence type="predicted"/>
<name>A0A561EYT9_9ACTN</name>
<evidence type="ECO:0000313" key="1">
    <source>
        <dbReference type="EMBL" id="TWE20776.1"/>
    </source>
</evidence>
<organism evidence="1 2">
    <name type="scientific">Kitasatospora atroaurantiaca</name>
    <dbReference type="NCBI Taxonomy" id="285545"/>
    <lineage>
        <taxon>Bacteria</taxon>
        <taxon>Bacillati</taxon>
        <taxon>Actinomycetota</taxon>
        <taxon>Actinomycetes</taxon>
        <taxon>Kitasatosporales</taxon>
        <taxon>Streptomycetaceae</taxon>
        <taxon>Kitasatospora</taxon>
    </lineage>
</organism>
<accession>A0A561EYT9</accession>
<protein>
    <submittedName>
        <fullName evidence="1">PGAP1-like protein</fullName>
    </submittedName>
</protein>
<dbReference type="InterPro" id="IPR029058">
    <property type="entry name" value="AB_hydrolase_fold"/>
</dbReference>
<dbReference type="Proteomes" id="UP000318416">
    <property type="component" value="Unassembled WGS sequence"/>
</dbReference>
<gene>
    <name evidence="1" type="ORF">FB465_5934</name>
</gene>
<dbReference type="SUPFAM" id="SSF53474">
    <property type="entry name" value="alpha/beta-Hydrolases"/>
    <property type="match status" value="1"/>
</dbReference>
<reference evidence="1 2" key="1">
    <citation type="submission" date="2019-06" db="EMBL/GenBank/DDBJ databases">
        <title>Sequencing the genomes of 1000 actinobacteria strains.</title>
        <authorList>
            <person name="Klenk H.-P."/>
        </authorList>
    </citation>
    <scope>NUCLEOTIDE SEQUENCE [LARGE SCALE GENOMIC DNA]</scope>
    <source>
        <strain evidence="1 2">DSM 41649</strain>
    </source>
</reference>